<name>A0AAE1Q402_9EUCA</name>
<reference evidence="2" key="1">
    <citation type="submission" date="2023-11" db="EMBL/GenBank/DDBJ databases">
        <title>Genome assemblies of two species of porcelain crab, Petrolisthes cinctipes and Petrolisthes manimaculis (Anomura: Porcellanidae).</title>
        <authorList>
            <person name="Angst P."/>
        </authorList>
    </citation>
    <scope>NUCLEOTIDE SEQUENCE</scope>
    <source>
        <strain evidence="2">PB745_02</strain>
        <tissue evidence="2">Gill</tissue>
    </source>
</reference>
<feature type="region of interest" description="Disordered" evidence="1">
    <location>
        <begin position="1"/>
        <end position="24"/>
    </location>
</feature>
<dbReference type="EMBL" id="JAWZYT010000784">
    <property type="protein sequence ID" value="KAK4319064.1"/>
    <property type="molecule type" value="Genomic_DNA"/>
</dbReference>
<evidence type="ECO:0000313" key="2">
    <source>
        <dbReference type="EMBL" id="KAK4319064.1"/>
    </source>
</evidence>
<proteinExistence type="predicted"/>
<keyword evidence="3" id="KW-1185">Reference proteome</keyword>
<sequence>MHKGRVTGKAVSRDMGSGKAGHQDASNGKCLVLVKTLLSPLPPSTHTHTPSPYITKSCRLLSASSILTTSMSHCIICRHIYYYRLYLPQLLPSGLSYLTSPFIQPSHQTKSSSFTAHATCSTVFP</sequence>
<dbReference type="AlphaFoldDB" id="A0AAE1Q402"/>
<evidence type="ECO:0000313" key="3">
    <source>
        <dbReference type="Proteomes" id="UP001292094"/>
    </source>
</evidence>
<dbReference type="Proteomes" id="UP001292094">
    <property type="component" value="Unassembled WGS sequence"/>
</dbReference>
<comment type="caution">
    <text evidence="2">The sequence shown here is derived from an EMBL/GenBank/DDBJ whole genome shotgun (WGS) entry which is preliminary data.</text>
</comment>
<accession>A0AAE1Q402</accession>
<gene>
    <name evidence="2" type="ORF">Pmani_009991</name>
</gene>
<organism evidence="2 3">
    <name type="scientific">Petrolisthes manimaculis</name>
    <dbReference type="NCBI Taxonomy" id="1843537"/>
    <lineage>
        <taxon>Eukaryota</taxon>
        <taxon>Metazoa</taxon>
        <taxon>Ecdysozoa</taxon>
        <taxon>Arthropoda</taxon>
        <taxon>Crustacea</taxon>
        <taxon>Multicrustacea</taxon>
        <taxon>Malacostraca</taxon>
        <taxon>Eumalacostraca</taxon>
        <taxon>Eucarida</taxon>
        <taxon>Decapoda</taxon>
        <taxon>Pleocyemata</taxon>
        <taxon>Anomura</taxon>
        <taxon>Galatheoidea</taxon>
        <taxon>Porcellanidae</taxon>
        <taxon>Petrolisthes</taxon>
    </lineage>
</organism>
<evidence type="ECO:0000256" key="1">
    <source>
        <dbReference type="SAM" id="MobiDB-lite"/>
    </source>
</evidence>
<protein>
    <submittedName>
        <fullName evidence="2">Uncharacterized protein</fullName>
    </submittedName>
</protein>